<feature type="domain" description="EMI" evidence="16">
    <location>
        <begin position="25"/>
        <end position="102"/>
    </location>
</feature>
<dbReference type="Proteomes" id="UP000028760">
    <property type="component" value="Unassembled WGS sequence"/>
</dbReference>
<keyword evidence="8" id="KW-0472">Membrane</keyword>
<evidence type="ECO:0000256" key="7">
    <source>
        <dbReference type="ARBA" id="ARBA00022989"/>
    </source>
</evidence>
<evidence type="ECO:0000256" key="3">
    <source>
        <dbReference type="ARBA" id="ARBA00022536"/>
    </source>
</evidence>
<feature type="region of interest" description="Disordered" evidence="13">
    <location>
        <begin position="928"/>
        <end position="985"/>
    </location>
</feature>
<dbReference type="InterPro" id="IPR057138">
    <property type="entry name" value="EGF_PEAR1L-like"/>
</dbReference>
<feature type="disulfide bond" evidence="12">
    <location>
        <begin position="330"/>
        <end position="339"/>
    </location>
</feature>
<keyword evidence="6" id="KW-0677">Repeat</keyword>
<evidence type="ECO:0000313" key="17">
    <source>
        <dbReference type="Ensembl" id="ENSPFOP00000021170.1"/>
    </source>
</evidence>
<dbReference type="PROSITE" id="PS01186">
    <property type="entry name" value="EGF_2"/>
    <property type="match status" value="2"/>
</dbReference>
<dbReference type="FunFam" id="2.170.300.10:FF:000002">
    <property type="entry name" value="Multiple epidermal growth factor-like domains 10"/>
    <property type="match status" value="2"/>
</dbReference>
<comment type="caution">
    <text evidence="12">Lacks conserved residue(s) required for the propagation of feature annotation.</text>
</comment>
<dbReference type="CDD" id="cd00055">
    <property type="entry name" value="EGF_Lam"/>
    <property type="match status" value="1"/>
</dbReference>
<keyword evidence="7" id="KW-1133">Transmembrane helix</keyword>
<dbReference type="AlphaFoldDB" id="A0A096LPS9"/>
<keyword evidence="3 12" id="KW-0245">EGF-like domain</keyword>
<reference evidence="17" key="2">
    <citation type="submission" date="2025-08" db="UniProtKB">
        <authorList>
            <consortium name="Ensembl"/>
        </authorList>
    </citation>
    <scope>IDENTIFICATION</scope>
</reference>
<keyword evidence="10" id="KW-0325">Glycoprotein</keyword>
<dbReference type="Pfam" id="PF23301">
    <property type="entry name" value="EGF_PEAR1L"/>
    <property type="match status" value="1"/>
</dbReference>
<dbReference type="OMA" id="CPRDTHG"/>
<feature type="domain" description="EGF-like" evidence="15">
    <location>
        <begin position="267"/>
        <end position="297"/>
    </location>
</feature>
<dbReference type="EMBL" id="AYCK01013626">
    <property type="status" value="NOT_ANNOTATED_CDS"/>
    <property type="molecule type" value="Genomic_DNA"/>
</dbReference>
<keyword evidence="4" id="KW-0812">Transmembrane</keyword>
<dbReference type="InterPro" id="IPR011489">
    <property type="entry name" value="EMI_domain"/>
</dbReference>
<feature type="chain" id="PRO_5001926466" evidence="14">
    <location>
        <begin position="21"/>
        <end position="985"/>
    </location>
</feature>
<evidence type="ECO:0000256" key="4">
    <source>
        <dbReference type="ARBA" id="ARBA00022692"/>
    </source>
</evidence>
<feature type="disulfide bond" evidence="12">
    <location>
        <begin position="164"/>
        <end position="173"/>
    </location>
</feature>
<protein>
    <submittedName>
        <fullName evidence="17">Platelet endothelial aggregation receptor 1</fullName>
    </submittedName>
</protein>
<feature type="disulfide bond" evidence="12">
    <location>
        <begin position="671"/>
        <end position="680"/>
    </location>
</feature>
<accession>A0A096LPS9</accession>
<dbReference type="PANTHER" id="PTHR24052:SF12">
    <property type="entry name" value="PLATELET ENDOTHELIAL AGGREGATION RECEPTOR 1"/>
    <property type="match status" value="1"/>
</dbReference>
<dbReference type="Pfam" id="PF00053">
    <property type="entry name" value="EGF_laminin"/>
    <property type="match status" value="2"/>
</dbReference>
<evidence type="ECO:0000313" key="18">
    <source>
        <dbReference type="Proteomes" id="UP000028760"/>
    </source>
</evidence>
<organism evidence="17 18">
    <name type="scientific">Poecilia formosa</name>
    <name type="common">Amazon molly</name>
    <name type="synonym">Limia formosa</name>
    <dbReference type="NCBI Taxonomy" id="48698"/>
    <lineage>
        <taxon>Eukaryota</taxon>
        <taxon>Metazoa</taxon>
        <taxon>Chordata</taxon>
        <taxon>Craniata</taxon>
        <taxon>Vertebrata</taxon>
        <taxon>Euteleostomi</taxon>
        <taxon>Actinopterygii</taxon>
        <taxon>Neopterygii</taxon>
        <taxon>Teleostei</taxon>
        <taxon>Neoteleostei</taxon>
        <taxon>Acanthomorphata</taxon>
        <taxon>Ovalentaria</taxon>
        <taxon>Atherinomorphae</taxon>
        <taxon>Cyprinodontiformes</taxon>
        <taxon>Poeciliidae</taxon>
        <taxon>Poeciliinae</taxon>
        <taxon>Poecilia</taxon>
    </lineage>
</organism>
<dbReference type="InterPro" id="IPR013111">
    <property type="entry name" value="EGF_extracell"/>
</dbReference>
<evidence type="ECO:0000256" key="13">
    <source>
        <dbReference type="SAM" id="MobiDB-lite"/>
    </source>
</evidence>
<evidence type="ECO:0000256" key="14">
    <source>
        <dbReference type="SAM" id="SignalP"/>
    </source>
</evidence>
<dbReference type="PRINTS" id="PR00011">
    <property type="entry name" value="EGFLAMININ"/>
</dbReference>
<name>A0A096LPS9_POEFO</name>
<evidence type="ECO:0000256" key="12">
    <source>
        <dbReference type="PROSITE-ProRule" id="PRU00076"/>
    </source>
</evidence>
<feature type="disulfide bond" evidence="12">
    <location>
        <begin position="652"/>
        <end position="662"/>
    </location>
</feature>
<feature type="domain" description="EGF-like" evidence="15">
    <location>
        <begin position="399"/>
        <end position="429"/>
    </location>
</feature>
<dbReference type="Ensembl" id="ENSPFOT00000024867.1">
    <property type="protein sequence ID" value="ENSPFOP00000021170.1"/>
    <property type="gene ID" value="ENSPFOG00000011648.2"/>
</dbReference>
<feature type="signal peptide" evidence="14">
    <location>
        <begin position="1"/>
        <end position="20"/>
    </location>
</feature>
<comment type="subcellular location">
    <subcellularLocation>
        <location evidence="1">Cell membrane</location>
        <topology evidence="1">Single-pass membrane protein</topology>
    </subcellularLocation>
</comment>
<evidence type="ECO:0000256" key="9">
    <source>
        <dbReference type="ARBA" id="ARBA00023157"/>
    </source>
</evidence>
<dbReference type="InterPro" id="IPR052485">
    <property type="entry name" value="MEGF_diff_regulators"/>
</dbReference>
<comment type="similarity">
    <text evidence="11">Belongs to the MEGF family.</text>
</comment>
<evidence type="ECO:0000256" key="10">
    <source>
        <dbReference type="ARBA" id="ARBA00023180"/>
    </source>
</evidence>
<dbReference type="PROSITE" id="PS00022">
    <property type="entry name" value="EGF_1"/>
    <property type="match status" value="8"/>
</dbReference>
<dbReference type="SMART" id="SM00180">
    <property type="entry name" value="EGF_Lam"/>
    <property type="match status" value="8"/>
</dbReference>
<feature type="domain" description="EGF-like" evidence="15">
    <location>
        <begin position="649"/>
        <end position="681"/>
    </location>
</feature>
<evidence type="ECO:0000256" key="8">
    <source>
        <dbReference type="ARBA" id="ARBA00023136"/>
    </source>
</evidence>
<evidence type="ECO:0000259" key="16">
    <source>
        <dbReference type="PROSITE" id="PS51041"/>
    </source>
</evidence>
<evidence type="ECO:0000256" key="2">
    <source>
        <dbReference type="ARBA" id="ARBA00022475"/>
    </source>
</evidence>
<evidence type="ECO:0000259" key="15">
    <source>
        <dbReference type="PROSITE" id="PS50026"/>
    </source>
</evidence>
<dbReference type="GeneTree" id="ENSGT00940000155333"/>
<dbReference type="PROSITE" id="PS50026">
    <property type="entry name" value="EGF_3"/>
    <property type="match status" value="5"/>
</dbReference>
<dbReference type="InterPro" id="IPR000742">
    <property type="entry name" value="EGF"/>
</dbReference>
<feature type="domain" description="EGF-like" evidence="15">
    <location>
        <begin position="144"/>
        <end position="174"/>
    </location>
</feature>
<keyword evidence="5 14" id="KW-0732">Signal</keyword>
<reference evidence="18" key="1">
    <citation type="submission" date="2013-10" db="EMBL/GenBank/DDBJ databases">
        <authorList>
            <person name="Schartl M."/>
            <person name="Warren W."/>
        </authorList>
    </citation>
    <scope>NUCLEOTIDE SEQUENCE [LARGE SCALE GENOMIC DNA]</scope>
    <source>
        <strain evidence="18">female</strain>
    </source>
</reference>
<dbReference type="SMART" id="SM00181">
    <property type="entry name" value="EGF"/>
    <property type="match status" value="13"/>
</dbReference>
<sequence length="985" mass="107369">AAPPLWCRELFGFLIGLSSSLDPRDPNACSLWESYTTSVKESYSHPYDHVTEEPCSDPRTSYRCSRHRITYKTAYRQAVKTEHRRRYHCCPGYYESGGRCVPHCSKECVHGRCVAPNRCQCEKGWRGDDCSSSCDDRHWGPDCQKECKCENGALCDPVRGVCQCPPGFIGRLCEDSCPAGTFGKGCQQRCKCGNGGSCNKATGECTCQKGFTGTFCAKTCKGSCQPRCPCQNEGRCKGNGVCACLAGWTGAICTEQCPEGRFGKNCSEECVCHNGAKCDPLTGRCQCREGFTGNRCNEECTAGTYGQDCKGVCNCANGARCFNIDGSCFCEPGFSGPQCRNRMCGPGNYGMHCEHKCLCEEKHTLSCHPMKGECTCQPGWAGLFCNETCPHGFYGDGCMEPCLCVNGGVCDSATGRCHCSPGFTGVHCESPCKTGTYGKNCSLECSCENFIDCSPVDGTCFCKEGWQGPDCSVPCADGTWGPGCNATCRCTNGAKCDPADGSCKCSAGWQGALCDQPCGMGSFGPGCLKKCDCIHGSGCQATSGKCHCLPGWTECSVCIDYFYYFDNGIGRQKKGSKFVPKNKSGLCRYSWTGKFLYKYCPGRIIQFCFQIQITSGTICHPVCNCGIICLPGPHCSDPCPEGLWGPHCNHSCSDHCPNSDTCLRKTGECVCRPGYWGAACQNSESGSDPRRDGRPLRLLQFSSCVSDSSERVGSVMVPLPPGERESWGAIGGFRRRQKDKQNNTPTVSFSTSRTVNSEYAVPDVPHSYHHYYSNPSYHTLSQNRPPLPHLPNTNNQLFCSVKNAARERRGLFGVETNATLPADWKHHESRKGSEVIRGAFGIDRSYSYSASLGKYYNKAELKDLVAASSSSLNSENPYATIKDLPGPPFCPPESSYMEMKAAVPRERAYTEISPPPFSMATLRREKAYTSPPAVVSERQSSLGHAPHDDPQSHYDLPVNSHIPGHYDLPPVRRPPSPRPAPRRAL</sequence>
<keyword evidence="9 12" id="KW-1015">Disulfide bond</keyword>
<dbReference type="PANTHER" id="PTHR24052">
    <property type="entry name" value="DELTA-RELATED"/>
    <property type="match status" value="1"/>
</dbReference>
<reference evidence="17" key="3">
    <citation type="submission" date="2025-09" db="UniProtKB">
        <authorList>
            <consortium name="Ensembl"/>
        </authorList>
    </citation>
    <scope>IDENTIFICATION</scope>
</reference>
<evidence type="ECO:0000256" key="1">
    <source>
        <dbReference type="ARBA" id="ARBA00004162"/>
    </source>
</evidence>
<dbReference type="Pfam" id="PF07974">
    <property type="entry name" value="EGF_2"/>
    <property type="match status" value="1"/>
</dbReference>
<evidence type="ECO:0000256" key="6">
    <source>
        <dbReference type="ARBA" id="ARBA00022737"/>
    </source>
</evidence>
<dbReference type="InterPro" id="IPR002049">
    <property type="entry name" value="LE_dom"/>
</dbReference>
<feature type="disulfide bond" evidence="12">
    <location>
        <begin position="419"/>
        <end position="428"/>
    </location>
</feature>
<feature type="domain" description="EGF-like" evidence="15">
    <location>
        <begin position="305"/>
        <end position="340"/>
    </location>
</feature>
<feature type="disulfide bond" evidence="12">
    <location>
        <begin position="287"/>
        <end position="296"/>
    </location>
</feature>
<dbReference type="Gene3D" id="2.170.300.10">
    <property type="entry name" value="Tie2 ligand-binding domain superfamily"/>
    <property type="match status" value="4"/>
</dbReference>
<dbReference type="GO" id="GO:0005886">
    <property type="term" value="C:plasma membrane"/>
    <property type="evidence" value="ECO:0007669"/>
    <property type="project" value="UniProtKB-SubCell"/>
</dbReference>
<proteinExistence type="inferred from homology"/>
<keyword evidence="2" id="KW-1003">Cell membrane</keyword>
<evidence type="ECO:0000256" key="5">
    <source>
        <dbReference type="ARBA" id="ARBA00022729"/>
    </source>
</evidence>
<evidence type="ECO:0000256" key="11">
    <source>
        <dbReference type="ARBA" id="ARBA00038377"/>
    </source>
</evidence>
<keyword evidence="18" id="KW-1185">Reference proteome</keyword>
<dbReference type="PROSITE" id="PS51041">
    <property type="entry name" value="EMI"/>
    <property type="match status" value="1"/>
</dbReference>